<dbReference type="EMBL" id="CP063845">
    <property type="protein sequence ID" value="UFP96773.1"/>
    <property type="molecule type" value="Genomic_DNA"/>
</dbReference>
<accession>A0ABY3PSR2</accession>
<sequence>MHCQADAYAFGYCESSRVAGSETARPEKTSPTSPAMRPRNPARWLEAHLHRWGMDFGFGRSQT</sequence>
<dbReference type="Proteomes" id="UP001054846">
    <property type="component" value="Chromosome"/>
</dbReference>
<proteinExistence type="predicted"/>
<evidence type="ECO:0000313" key="2">
    <source>
        <dbReference type="EMBL" id="UFP96773.1"/>
    </source>
</evidence>
<name>A0ABY3PSR2_9CYAN</name>
<organism evidence="2 3">
    <name type="scientific">Gloeobacter morelensis MG652769</name>
    <dbReference type="NCBI Taxonomy" id="2781736"/>
    <lineage>
        <taxon>Bacteria</taxon>
        <taxon>Bacillati</taxon>
        <taxon>Cyanobacteriota</taxon>
        <taxon>Cyanophyceae</taxon>
        <taxon>Gloeobacterales</taxon>
        <taxon>Gloeobacteraceae</taxon>
        <taxon>Gloeobacter</taxon>
        <taxon>Gloeobacter morelensis</taxon>
    </lineage>
</organism>
<gene>
    <name evidence="2" type="ORF">ISF26_11420</name>
</gene>
<protein>
    <submittedName>
        <fullName evidence="2">Uncharacterized protein</fullName>
    </submittedName>
</protein>
<evidence type="ECO:0000313" key="3">
    <source>
        <dbReference type="Proteomes" id="UP001054846"/>
    </source>
</evidence>
<feature type="region of interest" description="Disordered" evidence="1">
    <location>
        <begin position="17"/>
        <end position="40"/>
    </location>
</feature>
<dbReference type="RefSeq" id="WP_230844107.1">
    <property type="nucleotide sequence ID" value="NZ_CP063845.1"/>
</dbReference>
<reference evidence="2 3" key="1">
    <citation type="journal article" date="2021" name="Genome Biol. Evol.">
        <title>Complete Genome Sequencing of a Novel Gloeobacter Species from a Waterfall Cave in Mexico.</title>
        <authorList>
            <person name="Saw J.H."/>
            <person name="Cardona T."/>
            <person name="Montejano G."/>
        </authorList>
    </citation>
    <scope>NUCLEOTIDE SEQUENCE [LARGE SCALE GENOMIC DNA]</scope>
    <source>
        <strain evidence="2">MG652769</strain>
    </source>
</reference>
<keyword evidence="3" id="KW-1185">Reference proteome</keyword>
<evidence type="ECO:0000256" key="1">
    <source>
        <dbReference type="SAM" id="MobiDB-lite"/>
    </source>
</evidence>